<evidence type="ECO:0000313" key="3">
    <source>
        <dbReference type="EMBL" id="MFC4354027.1"/>
    </source>
</evidence>
<dbReference type="Gene3D" id="3.40.250.10">
    <property type="entry name" value="Rhodanese-like domain"/>
    <property type="match status" value="1"/>
</dbReference>
<protein>
    <submittedName>
        <fullName evidence="3">Rhodanese-like domain-containing protein</fullName>
    </submittedName>
</protein>
<keyword evidence="1" id="KW-0732">Signal</keyword>
<dbReference type="EMBL" id="JBHSEF010000009">
    <property type="protein sequence ID" value="MFC4354027.1"/>
    <property type="molecule type" value="Genomic_DNA"/>
</dbReference>
<feature type="chain" id="PRO_5046477672" evidence="1">
    <location>
        <begin position="20"/>
        <end position="121"/>
    </location>
</feature>
<name>A0ABV8UTA0_9BACL</name>
<feature type="domain" description="Rhodanese" evidence="2">
    <location>
        <begin position="37"/>
        <end position="121"/>
    </location>
</feature>
<proteinExistence type="predicted"/>
<dbReference type="PANTHER" id="PTHR43031:SF17">
    <property type="entry name" value="SULFURTRANSFERASE YTWF-RELATED"/>
    <property type="match status" value="1"/>
</dbReference>
<comment type="caution">
    <text evidence="3">The sequence shown here is derived from an EMBL/GenBank/DDBJ whole genome shotgun (WGS) entry which is preliminary data.</text>
</comment>
<organism evidence="3 4">
    <name type="scientific">Chryseomicrobium palamuruense</name>
    <dbReference type="NCBI Taxonomy" id="682973"/>
    <lineage>
        <taxon>Bacteria</taxon>
        <taxon>Bacillati</taxon>
        <taxon>Bacillota</taxon>
        <taxon>Bacilli</taxon>
        <taxon>Bacillales</taxon>
        <taxon>Caryophanaceae</taxon>
        <taxon>Chryseomicrobium</taxon>
    </lineage>
</organism>
<dbReference type="PANTHER" id="PTHR43031">
    <property type="entry name" value="FAD-DEPENDENT OXIDOREDUCTASE"/>
    <property type="match status" value="1"/>
</dbReference>
<dbReference type="Proteomes" id="UP001595733">
    <property type="component" value="Unassembled WGS sequence"/>
</dbReference>
<dbReference type="InterPro" id="IPR036873">
    <property type="entry name" value="Rhodanese-like_dom_sf"/>
</dbReference>
<dbReference type="Pfam" id="PF00581">
    <property type="entry name" value="Rhodanese"/>
    <property type="match status" value="1"/>
</dbReference>
<gene>
    <name evidence="3" type="ORF">ACFO0S_02955</name>
</gene>
<evidence type="ECO:0000313" key="4">
    <source>
        <dbReference type="Proteomes" id="UP001595733"/>
    </source>
</evidence>
<dbReference type="InterPro" id="IPR050229">
    <property type="entry name" value="GlpE_sulfurtransferase"/>
</dbReference>
<dbReference type="SMART" id="SM00450">
    <property type="entry name" value="RHOD"/>
    <property type="match status" value="1"/>
</dbReference>
<dbReference type="PROSITE" id="PS50206">
    <property type="entry name" value="RHODANESE_3"/>
    <property type="match status" value="1"/>
</dbReference>
<sequence length="121" mass="13360">MKKWWMMMGIALVFLGACNGGEEAYQTIEISEIESYQEEGYIVVDVREKSEYEAGHIPGAMNKPLSEISNGNLDSLDPSQPYVIVCQSGNRSKQASDSLVEADYNIVNVKQGMSSWTGSVE</sequence>
<evidence type="ECO:0000256" key="1">
    <source>
        <dbReference type="SAM" id="SignalP"/>
    </source>
</evidence>
<dbReference type="RefSeq" id="WP_378140010.1">
    <property type="nucleotide sequence ID" value="NZ_JBHSEF010000009.1"/>
</dbReference>
<dbReference type="CDD" id="cd00158">
    <property type="entry name" value="RHOD"/>
    <property type="match status" value="1"/>
</dbReference>
<dbReference type="InterPro" id="IPR001763">
    <property type="entry name" value="Rhodanese-like_dom"/>
</dbReference>
<reference evidence="4" key="1">
    <citation type="journal article" date="2019" name="Int. J. Syst. Evol. Microbiol.">
        <title>The Global Catalogue of Microorganisms (GCM) 10K type strain sequencing project: providing services to taxonomists for standard genome sequencing and annotation.</title>
        <authorList>
            <consortium name="The Broad Institute Genomics Platform"/>
            <consortium name="The Broad Institute Genome Sequencing Center for Infectious Disease"/>
            <person name="Wu L."/>
            <person name="Ma J."/>
        </authorList>
    </citation>
    <scope>NUCLEOTIDE SEQUENCE [LARGE SCALE GENOMIC DNA]</scope>
    <source>
        <strain evidence="4">CCUG 50353</strain>
    </source>
</reference>
<accession>A0ABV8UTA0</accession>
<dbReference type="PROSITE" id="PS51257">
    <property type="entry name" value="PROKAR_LIPOPROTEIN"/>
    <property type="match status" value="1"/>
</dbReference>
<dbReference type="SUPFAM" id="SSF52821">
    <property type="entry name" value="Rhodanese/Cell cycle control phosphatase"/>
    <property type="match status" value="1"/>
</dbReference>
<evidence type="ECO:0000259" key="2">
    <source>
        <dbReference type="PROSITE" id="PS50206"/>
    </source>
</evidence>
<feature type="signal peptide" evidence="1">
    <location>
        <begin position="1"/>
        <end position="19"/>
    </location>
</feature>
<keyword evidence="4" id="KW-1185">Reference proteome</keyword>